<proteinExistence type="predicted"/>
<feature type="chain" id="PRO_5044054161" description="Glutamine synthetase" evidence="1">
    <location>
        <begin position="25"/>
        <end position="132"/>
    </location>
</feature>
<evidence type="ECO:0000313" key="2">
    <source>
        <dbReference type="EMBL" id="RMV38917.1"/>
    </source>
</evidence>
<dbReference type="EMBL" id="RBUQ01000118">
    <property type="protein sequence ID" value="RMV38917.1"/>
    <property type="molecule type" value="Genomic_DNA"/>
</dbReference>
<evidence type="ECO:0000256" key="1">
    <source>
        <dbReference type="SAM" id="SignalP"/>
    </source>
</evidence>
<gene>
    <name evidence="2" type="ORF">ALP13_00264</name>
</gene>
<reference evidence="2 3" key="1">
    <citation type="submission" date="2018-08" db="EMBL/GenBank/DDBJ databases">
        <title>Recombination of ecologically and evolutionarily significant loci maintains genetic cohesion in the Pseudomonas syringae species complex.</title>
        <authorList>
            <person name="Dillon M."/>
            <person name="Thakur S."/>
            <person name="Almeida R.N.D."/>
            <person name="Weir B.S."/>
            <person name="Guttman D.S."/>
        </authorList>
    </citation>
    <scope>NUCLEOTIDE SEQUENCE [LARGE SCALE GENOMIC DNA]</scope>
    <source>
        <strain evidence="2 3">ICMP 11281</strain>
    </source>
</reference>
<dbReference type="RefSeq" id="WP_054069826.1">
    <property type="nucleotide sequence ID" value="NZ_JAEVFP010000020.1"/>
</dbReference>
<sequence length="132" mass="14179">MNRVSTGLIASIGLAVLFSAQAMAAFGKPPADLATCTRSVTVLACSDAQGNSYSVVTAGSTTWLRGYEKIDKRRWVQTNTRYGQLTFFTGLASNGEAWVGTVQRVGWTTITRVSSSSGTRSKITCSRLNDCR</sequence>
<evidence type="ECO:0000313" key="3">
    <source>
        <dbReference type="Proteomes" id="UP000271631"/>
    </source>
</evidence>
<keyword evidence="1" id="KW-0732">Signal</keyword>
<comment type="caution">
    <text evidence="2">The sequence shown here is derived from an EMBL/GenBank/DDBJ whole genome shotgun (WGS) entry which is preliminary data.</text>
</comment>
<feature type="signal peptide" evidence="1">
    <location>
        <begin position="1"/>
        <end position="24"/>
    </location>
</feature>
<evidence type="ECO:0008006" key="4">
    <source>
        <dbReference type="Google" id="ProtNLM"/>
    </source>
</evidence>
<accession>A0A0N0G0Y8</accession>
<name>A0A0N0G0Y8_PSEYM</name>
<dbReference type="Proteomes" id="UP000271631">
    <property type="component" value="Unassembled WGS sequence"/>
</dbReference>
<organism evidence="2 3">
    <name type="scientific">Pseudomonas syringae pv. maculicola</name>
    <dbReference type="NCBI Taxonomy" id="59511"/>
    <lineage>
        <taxon>Bacteria</taxon>
        <taxon>Pseudomonadati</taxon>
        <taxon>Pseudomonadota</taxon>
        <taxon>Gammaproteobacteria</taxon>
        <taxon>Pseudomonadales</taxon>
        <taxon>Pseudomonadaceae</taxon>
        <taxon>Pseudomonas</taxon>
    </lineage>
</organism>
<dbReference type="AlphaFoldDB" id="A0A0N0G0Y8"/>
<protein>
    <recommendedName>
        <fullName evidence="4">Glutamine synthetase</fullName>
    </recommendedName>
</protein>